<reference evidence="6" key="1">
    <citation type="submission" date="2021-01" db="EMBL/GenBank/DDBJ databases">
        <authorList>
            <person name="Bezrukov I."/>
        </authorList>
    </citation>
    <scope>NUCLEOTIDE SEQUENCE</scope>
</reference>
<keyword evidence="5" id="KW-1133">Transmembrane helix</keyword>
<keyword evidence="2" id="KW-0813">Transport</keyword>
<dbReference type="EMBL" id="LR999458">
    <property type="protein sequence ID" value="CAE6230471.1"/>
    <property type="molecule type" value="Genomic_DNA"/>
</dbReference>
<dbReference type="Pfam" id="PF16186">
    <property type="entry name" value="Arm_3"/>
    <property type="match status" value="1"/>
</dbReference>
<dbReference type="Proteomes" id="UP000682877">
    <property type="component" value="Chromosome 8"/>
</dbReference>
<keyword evidence="7" id="KW-1185">Reference proteome</keyword>
<keyword evidence="3" id="KW-0677">Repeat</keyword>
<dbReference type="InterPro" id="IPR016024">
    <property type="entry name" value="ARM-type_fold"/>
</dbReference>
<dbReference type="SMART" id="SM00185">
    <property type="entry name" value="ARM"/>
    <property type="match status" value="7"/>
</dbReference>
<evidence type="ECO:0000256" key="4">
    <source>
        <dbReference type="ARBA" id="ARBA00022927"/>
    </source>
</evidence>
<feature type="transmembrane region" description="Helical" evidence="5">
    <location>
        <begin position="600"/>
        <end position="621"/>
    </location>
</feature>
<keyword evidence="5" id="KW-0812">Transmembrane</keyword>
<name>A0A8S2B1L4_ARAAE</name>
<gene>
    <name evidence="6" type="ORF">AARE701A_LOCUS21028</name>
</gene>
<dbReference type="GO" id="GO:0015031">
    <property type="term" value="P:protein transport"/>
    <property type="evidence" value="ECO:0007669"/>
    <property type="project" value="UniProtKB-KW"/>
</dbReference>
<evidence type="ECO:0000256" key="5">
    <source>
        <dbReference type="SAM" id="Phobius"/>
    </source>
</evidence>
<evidence type="ECO:0000313" key="6">
    <source>
        <dbReference type="EMBL" id="CAE6230471.1"/>
    </source>
</evidence>
<evidence type="ECO:0000313" key="7">
    <source>
        <dbReference type="Proteomes" id="UP000682877"/>
    </source>
</evidence>
<dbReference type="SUPFAM" id="SSF48371">
    <property type="entry name" value="ARM repeat"/>
    <property type="match status" value="1"/>
</dbReference>
<dbReference type="Gene3D" id="1.25.10.10">
    <property type="entry name" value="Leucine-rich Repeat Variant"/>
    <property type="match status" value="1"/>
</dbReference>
<evidence type="ECO:0000256" key="3">
    <source>
        <dbReference type="ARBA" id="ARBA00022737"/>
    </source>
</evidence>
<dbReference type="InterPro" id="IPR011989">
    <property type="entry name" value="ARM-like"/>
</dbReference>
<proteinExistence type="inferred from homology"/>
<evidence type="ECO:0000256" key="1">
    <source>
        <dbReference type="ARBA" id="ARBA00010394"/>
    </source>
</evidence>
<dbReference type="PANTHER" id="PTHR23316">
    <property type="entry name" value="IMPORTIN ALPHA"/>
    <property type="match status" value="1"/>
</dbReference>
<dbReference type="Pfam" id="PF00514">
    <property type="entry name" value="Arm"/>
    <property type="match status" value="4"/>
</dbReference>
<sequence length="676" mass="76009">MLDLTEKVLVDSETMNTRAEELMEQNNNKTFADCGTSKPHHWRWRGSPKLRFLGFLFKFCKYLWRAAMSLFDGLSSKDHSIKLESATKINRFLLSQAMQGNRILNIEDLIRSGVVARFAYLLHYEDYPKLQCEAARGLAIFAAYIPDVVVDHNVVPILVTLVAYPRDYYVRQQAIWALGSVAYHRRHRDYVLKCGALRPLLSQLYKDTNLSMLRIATWTLSNLCHGMPPPTFDEVKPALEIHLNSSDEEVLRYVCCAIAFLCDGSEDGIQSVIEAGFVPKLVKILRHPSKYVLGPVLHTIGTIVTGNNHQSQSVIDANLIPPLVNLAQNAEFEIKKEAVCAISNATVGGSPNQIKYLVEKGCTKPLCDLLVCPDVMIISVCLDGLENILKAREAEKNTGDVNYYCQLIEDAKGVEKIENLLKHESNEIYHKALKILETYWDVEEDDEEIQQPPRFFGSACLGNENFAGVDSLRLSTKNKNGIKHLDVPVFVEPVNDPPFINVPQYIMLESNGSESLIFHPERDKFNFSVGDPDLVNFPGENGAILTLKLSDMGSYGCFLDYAERISLPLHAEARVKLIRKRPLSSLGPHVIGSVIVVDSLVVFSLATLILFFTCKCAFLLVHERRSEHYAHKNLQKPTVILTSGIDTYVEFSASRIRQASKVDESEESHGRKPWIA</sequence>
<organism evidence="6 7">
    <name type="scientific">Arabidopsis arenosa</name>
    <name type="common">Sand rock-cress</name>
    <name type="synonym">Cardaminopsis arenosa</name>
    <dbReference type="NCBI Taxonomy" id="38785"/>
    <lineage>
        <taxon>Eukaryota</taxon>
        <taxon>Viridiplantae</taxon>
        <taxon>Streptophyta</taxon>
        <taxon>Embryophyta</taxon>
        <taxon>Tracheophyta</taxon>
        <taxon>Spermatophyta</taxon>
        <taxon>Magnoliopsida</taxon>
        <taxon>eudicotyledons</taxon>
        <taxon>Gunneridae</taxon>
        <taxon>Pentapetalae</taxon>
        <taxon>rosids</taxon>
        <taxon>malvids</taxon>
        <taxon>Brassicales</taxon>
        <taxon>Brassicaceae</taxon>
        <taxon>Camelineae</taxon>
        <taxon>Arabidopsis</taxon>
    </lineage>
</organism>
<keyword evidence="5" id="KW-0472">Membrane</keyword>
<comment type="similarity">
    <text evidence="1">Belongs to the importin alpha family.</text>
</comment>
<protein>
    <submittedName>
        <fullName evidence="6">Uncharacterized protein</fullName>
    </submittedName>
</protein>
<dbReference type="InterPro" id="IPR000225">
    <property type="entry name" value="Armadillo"/>
</dbReference>
<dbReference type="AlphaFoldDB" id="A0A8S2B1L4"/>
<accession>A0A8S2B1L4</accession>
<dbReference type="InterPro" id="IPR032413">
    <property type="entry name" value="Arm_3"/>
</dbReference>
<keyword evidence="4" id="KW-0653">Protein transport</keyword>
<evidence type="ECO:0000256" key="2">
    <source>
        <dbReference type="ARBA" id="ARBA00022448"/>
    </source>
</evidence>